<reference evidence="1" key="1">
    <citation type="submission" date="2022-02" db="EMBL/GenBank/DDBJ databases">
        <title>Plant Genome Project.</title>
        <authorList>
            <person name="Zhang R.-G."/>
        </authorList>
    </citation>
    <scope>NUCLEOTIDE SEQUENCE</scope>
    <source>
        <strain evidence="1">AT1</strain>
    </source>
</reference>
<keyword evidence="2" id="KW-1185">Reference proteome</keyword>
<proteinExistence type="predicted"/>
<dbReference type="EMBL" id="CM046400">
    <property type="protein sequence ID" value="KAI8526450.1"/>
    <property type="molecule type" value="Genomic_DNA"/>
</dbReference>
<organism evidence="1 2">
    <name type="scientific">Rhododendron molle</name>
    <name type="common">Chinese azalea</name>
    <name type="synonym">Azalea mollis</name>
    <dbReference type="NCBI Taxonomy" id="49168"/>
    <lineage>
        <taxon>Eukaryota</taxon>
        <taxon>Viridiplantae</taxon>
        <taxon>Streptophyta</taxon>
        <taxon>Embryophyta</taxon>
        <taxon>Tracheophyta</taxon>
        <taxon>Spermatophyta</taxon>
        <taxon>Magnoliopsida</taxon>
        <taxon>eudicotyledons</taxon>
        <taxon>Gunneridae</taxon>
        <taxon>Pentapetalae</taxon>
        <taxon>asterids</taxon>
        <taxon>Ericales</taxon>
        <taxon>Ericaceae</taxon>
        <taxon>Ericoideae</taxon>
        <taxon>Rhodoreae</taxon>
        <taxon>Rhododendron</taxon>
    </lineage>
</organism>
<evidence type="ECO:0000313" key="2">
    <source>
        <dbReference type="Proteomes" id="UP001062846"/>
    </source>
</evidence>
<protein>
    <submittedName>
        <fullName evidence="1">Uncharacterized protein</fullName>
    </submittedName>
</protein>
<sequence>MVKEVAGSSRGKGKVDETSSRREIKENIEEESESESSEEETDEEEVPLESRTGQREKRARRRTPEEMDADAQLDWVTSIPNRGFKCERSVSRRSFFDQNEILNLLKDQRLKFWTRALRGYNKAGVIEFYQNLNMSEALTKGKIKSKVNKKNIVVDANLIANYLKYERPPADLVNYPRAEDTDSAVVQADMYTTVPRTGIPPHKPGLFKDLYIVVNQVLHYNLYPRGAENKPSRKSAEILYAFVHDDEFTADWAEFIFAQMVDFKGDTLNKARCPFPCMITQFLRDKGIEEGPYEKMEPLSPSIIDKSVLNRSKSHSKAVRAGTSAGPSASVSFDQSLWAVPDPKASEKSLMRKLCCQNIAIWNCLRKEKKERKKLARDVRELKHELNWHTQCIESTSTEKYEAPPRVEEADSEEEVLVGPGAAPGGQHNMPMLHFVVQKTPALGVSITLPDVIDNIVFQGRPHQDGPAYLPVVAILSLGSPVVMDFTPHSSLKMCTNTVIKDVEDKFPDGGAGDLETEKGLNGHHAFSVLLMPRSLLIFKDEAYSDYLHGIKDSAVQQHDGVVNAVERLKSHVAIQPLSGPENAFDTKKSGDVQTIHRLENRVSLTCRVVSRVHKNLFKF</sequence>
<name>A0ACC0LCI7_RHOML</name>
<dbReference type="Proteomes" id="UP001062846">
    <property type="component" value="Chromosome 13"/>
</dbReference>
<comment type="caution">
    <text evidence="1">The sequence shown here is derived from an EMBL/GenBank/DDBJ whole genome shotgun (WGS) entry which is preliminary data.</text>
</comment>
<evidence type="ECO:0000313" key="1">
    <source>
        <dbReference type="EMBL" id="KAI8526450.1"/>
    </source>
</evidence>
<accession>A0ACC0LCI7</accession>
<gene>
    <name evidence="1" type="ORF">RHMOL_Rhmol13G0308400</name>
</gene>